<evidence type="ECO:0000256" key="1">
    <source>
        <dbReference type="ARBA" id="ARBA00022741"/>
    </source>
</evidence>
<dbReference type="Gene3D" id="3.40.50.300">
    <property type="entry name" value="P-loop containing nucleotide triphosphate hydrolases"/>
    <property type="match status" value="2"/>
</dbReference>
<dbReference type="PANTHER" id="PTHR47962:SF5">
    <property type="entry name" value="ATP-DEPENDENT HELICASE LHR-RELATED"/>
    <property type="match status" value="1"/>
</dbReference>
<evidence type="ECO:0000256" key="2">
    <source>
        <dbReference type="ARBA" id="ARBA00022840"/>
    </source>
</evidence>
<dbReference type="InterPro" id="IPR018973">
    <property type="entry name" value="MZB"/>
</dbReference>
<dbReference type="GO" id="GO:0003677">
    <property type="term" value="F:DNA binding"/>
    <property type="evidence" value="ECO:0007669"/>
    <property type="project" value="TreeGrafter"/>
</dbReference>
<sequence>MDIFQLRNQIIDQYSQYTQGFLSILDPEIQQFVTSNIQGGSLWPDALIQLSPAYQQGGTVEDLVNAQKLHPLCQYIFQKRDRQQQLRSLKLYSHQITALGLAQEKRHYVVTTGTGSGKSLTYILPIFDHVLKHQPEQGKVRAIIVYPMNALINSQMAAIKEFLGHLGDACPIRVESYTGQDKEATKRAIQANPPHILLTNYVMLELMLTRPDEAPFVDQQTANLQFLVLDELHTYRGRQGGDVALLVRRLRERSGNPELICIGTSATMASSTVADDRKSAVAAIASTIFGVNIPASQIIEEQLIKSVIFFGQPSASQLRETLLQPIPATMEWDTFKYHPLAAWIEQTFGITTDQTNTLRRAKPKTLAQGAQALADETGVDQAHCLHQLQAMLQLGSTVEDALNGRQAFTFKLHQFISQGGTIYATLAHPPERKLTSEGQHTIGDRDNPQLLFPLVFCRNCGQHYYQCNYDAHRQTLLPRQPFAQSHEQSTSMPGYALLGEDVWSDDAIEMLPDSWFNKSTNGRGTVKKDFKQFIPQRLTVRTNGSLGNEHDPTAWFIPSPFLSCLNCGTLYTKRESDFSKLARLSSEGRSTATTVLALATVQQLRQALPEQPAAQKMLSFTDNRQDASLQAGHFNDFVSVAQLRAAIYSAVRQQPAGRALDYTTIAQAVFEALNLPQTAYAKEETTLPNKRAKIDDALIRLIEYRIYEDLRRSWRVTQPNLEQVGLLQIDYDGLDDLAQQTDLWARHELLAATPSHQREQILRTILNYMRNGLAINAPCLQEQEQKRMVTSIEALLQESWQMNEREFTSAKRFIVPTPDGRGSGDGQSLGASSALGRFLRAEQTWPSLTKTLSEKEYWPLLEVLVEALVGNILTDVGTGASRELQISRDALLWRAGDGTPPPPNLARSRMLKGFSPAPRPINRFFQNLYQHMAHNLQAMESREHTGQVAQAKRQDREQCFSAGTLPVLFCSPTMELGIDIGDLNVVHMRNVPPTPANYAQRSGRAGRSGQPALIETYCSVGSGHDQYFFDRQPAMVAGVVAPPQIDLVNEDLLRAHIHAVWLSKTGLGMQHSMLDLVDTSQVGYPLWPAIQAQIHLSPPQQAQCIEACQRIIDQCQIDLATLQSFGPQYVERTLAEAPMQFDAACERWRELYRAADEQVREARNLMDRGHQRSGRSPEADQARRRHGEALRQKDILCNQSRSESGSDADFYPYRYFASEGFLPGYNFPRLPVRAFLCDHTGDGEYLSRPRFLALTEFGPRNIIYHEGKQYRIIRSALPATNAQQRFIQAKVCLICGYFHNDSAVQLDVCSNCGARFDEKTSELLPDLLPMSTITAQSIQRITSEEEERMRFGFTISAHYQFSRDHVGFRRIAARTKTTALSLDYGHAATLWRVNHGWRRAKMKGFSIDLQSGLWAKNPEEDSTTFDPTNETRRNVRLVVNDTRNMLLVQPTPELADNSEALFSLQAALVRGILAIFQLEAQELEAQVLGYQADRRMLLWEASEGGAGVLRQLVEDPQALARVARAALEICHFDPNTGAEQIDQAGECVRACYHCLLSYSNQPEHAYLNRHAIRDMLLQLTHDQVEHEGGLDETSLERLLAQTPTGFVREVLEWLDQNGQRLPDAIEPELQGGRPHLFYAASADSPSTCVLCIEADESLDGLRWDLEELGGYKVITLHRDQAWQQQIIGQQPFTKA</sequence>
<proteinExistence type="predicted"/>
<dbReference type="HOGENOM" id="CLU_001338_1_1_0"/>
<dbReference type="STRING" id="316274.Haur_1954"/>
<dbReference type="BioCyc" id="HAUR316274:GHYA-1983-MONOMER"/>
<keyword evidence="6" id="KW-0347">Helicase</keyword>
<dbReference type="SMART" id="SM00490">
    <property type="entry name" value="HELICc"/>
    <property type="match status" value="1"/>
</dbReference>
<dbReference type="EMBL" id="CP000875">
    <property type="protein sequence ID" value="ABX04597.1"/>
    <property type="molecule type" value="Genomic_DNA"/>
</dbReference>
<dbReference type="InterPro" id="IPR001650">
    <property type="entry name" value="Helicase_C-like"/>
</dbReference>
<reference evidence="6 7" key="1">
    <citation type="journal article" date="2011" name="Stand. Genomic Sci.">
        <title>Complete genome sequence of the filamentous gliding predatory bacterium Herpetosiphon aurantiacus type strain (114-95(T)).</title>
        <authorList>
            <person name="Kiss H."/>
            <person name="Nett M."/>
            <person name="Domin N."/>
            <person name="Martin K."/>
            <person name="Maresca J.A."/>
            <person name="Copeland A."/>
            <person name="Lapidus A."/>
            <person name="Lucas S."/>
            <person name="Berry K.W."/>
            <person name="Glavina Del Rio T."/>
            <person name="Dalin E."/>
            <person name="Tice H."/>
            <person name="Pitluck S."/>
            <person name="Richardson P."/>
            <person name="Bruce D."/>
            <person name="Goodwin L."/>
            <person name="Han C."/>
            <person name="Detter J.C."/>
            <person name="Schmutz J."/>
            <person name="Brettin T."/>
            <person name="Land M."/>
            <person name="Hauser L."/>
            <person name="Kyrpides N.C."/>
            <person name="Ivanova N."/>
            <person name="Goker M."/>
            <person name="Woyke T."/>
            <person name="Klenk H.P."/>
            <person name="Bryant D.A."/>
        </authorList>
    </citation>
    <scope>NUCLEOTIDE SEQUENCE [LARGE SCALE GENOMIC DNA]</scope>
    <source>
        <strain evidence="7">ATCC 23779 / DSM 785 / 114-95</strain>
    </source>
</reference>
<keyword evidence="7" id="KW-1185">Reference proteome</keyword>
<dbReference type="InParanoid" id="A9AUS0"/>
<feature type="domain" description="Helicase ATP-binding" evidence="4">
    <location>
        <begin position="99"/>
        <end position="286"/>
    </location>
</feature>
<dbReference type="Proteomes" id="UP000000787">
    <property type="component" value="Chromosome"/>
</dbReference>
<dbReference type="InterPro" id="IPR052511">
    <property type="entry name" value="ATP-dep_Helicase"/>
</dbReference>
<dbReference type="SUPFAM" id="SSF52540">
    <property type="entry name" value="P-loop containing nucleoside triphosphate hydrolases"/>
    <property type="match status" value="2"/>
</dbReference>
<keyword evidence="2" id="KW-0067">ATP-binding</keyword>
<keyword evidence="1" id="KW-0547">Nucleotide-binding</keyword>
<gene>
    <name evidence="6" type="ordered locus">Haur_1954</name>
</gene>
<dbReference type="InterPro" id="IPR011545">
    <property type="entry name" value="DEAD/DEAH_box_helicase_dom"/>
</dbReference>
<dbReference type="eggNOG" id="COG1201">
    <property type="taxonomic scope" value="Bacteria"/>
</dbReference>
<dbReference type="InterPro" id="IPR014001">
    <property type="entry name" value="Helicase_ATP-bd"/>
</dbReference>
<dbReference type="SMART" id="SM00487">
    <property type="entry name" value="DEXDc"/>
    <property type="match status" value="1"/>
</dbReference>
<protein>
    <submittedName>
        <fullName evidence="6">DEAD/DEAH box helicase domain protein</fullName>
    </submittedName>
</protein>
<dbReference type="Pfam" id="PF00270">
    <property type="entry name" value="DEAD"/>
    <property type="match status" value="1"/>
</dbReference>
<evidence type="ECO:0000313" key="6">
    <source>
        <dbReference type="EMBL" id="ABX04597.1"/>
    </source>
</evidence>
<feature type="region of interest" description="Disordered" evidence="3">
    <location>
        <begin position="1163"/>
        <end position="1185"/>
    </location>
</feature>
<dbReference type="PROSITE" id="PS51194">
    <property type="entry name" value="HELICASE_CTER"/>
    <property type="match status" value="1"/>
</dbReference>
<dbReference type="GO" id="GO:0005524">
    <property type="term" value="F:ATP binding"/>
    <property type="evidence" value="ECO:0007669"/>
    <property type="project" value="UniProtKB-KW"/>
</dbReference>
<dbReference type="GO" id="GO:0004386">
    <property type="term" value="F:helicase activity"/>
    <property type="evidence" value="ECO:0007669"/>
    <property type="project" value="UniProtKB-KW"/>
</dbReference>
<evidence type="ECO:0000256" key="3">
    <source>
        <dbReference type="SAM" id="MobiDB-lite"/>
    </source>
</evidence>
<dbReference type="eggNOG" id="COG1205">
    <property type="taxonomic scope" value="Bacteria"/>
</dbReference>
<dbReference type="CDD" id="cd17923">
    <property type="entry name" value="DEXHc_Hrq1-like"/>
    <property type="match status" value="1"/>
</dbReference>
<dbReference type="PANTHER" id="PTHR47962">
    <property type="entry name" value="ATP-DEPENDENT HELICASE LHR-RELATED-RELATED"/>
    <property type="match status" value="1"/>
</dbReference>
<feature type="domain" description="Helicase C-terminal" evidence="5">
    <location>
        <begin position="910"/>
        <end position="1053"/>
    </location>
</feature>
<dbReference type="KEGG" id="hau:Haur_1954"/>
<organism evidence="6 7">
    <name type="scientific">Herpetosiphon aurantiacus (strain ATCC 23779 / DSM 785 / 114-95)</name>
    <dbReference type="NCBI Taxonomy" id="316274"/>
    <lineage>
        <taxon>Bacteria</taxon>
        <taxon>Bacillati</taxon>
        <taxon>Chloroflexota</taxon>
        <taxon>Chloroflexia</taxon>
        <taxon>Herpetosiphonales</taxon>
        <taxon>Herpetosiphonaceae</taxon>
        <taxon>Herpetosiphon</taxon>
    </lineage>
</organism>
<dbReference type="Pfam" id="PF09369">
    <property type="entry name" value="MZB"/>
    <property type="match status" value="1"/>
</dbReference>
<name>A9AUS0_HERA2</name>
<accession>A9AUS0</accession>
<evidence type="ECO:0000259" key="4">
    <source>
        <dbReference type="PROSITE" id="PS51192"/>
    </source>
</evidence>
<dbReference type="Pfam" id="PF00271">
    <property type="entry name" value="Helicase_C"/>
    <property type="match status" value="1"/>
</dbReference>
<dbReference type="PROSITE" id="PS51192">
    <property type="entry name" value="HELICASE_ATP_BIND_1"/>
    <property type="match status" value="1"/>
</dbReference>
<dbReference type="GO" id="GO:0016887">
    <property type="term" value="F:ATP hydrolysis activity"/>
    <property type="evidence" value="ECO:0007669"/>
    <property type="project" value="TreeGrafter"/>
</dbReference>
<dbReference type="InterPro" id="IPR027417">
    <property type="entry name" value="P-loop_NTPase"/>
</dbReference>
<evidence type="ECO:0000259" key="5">
    <source>
        <dbReference type="PROSITE" id="PS51194"/>
    </source>
</evidence>
<evidence type="ECO:0000313" key="7">
    <source>
        <dbReference type="Proteomes" id="UP000000787"/>
    </source>
</evidence>
<keyword evidence="6" id="KW-0378">Hydrolase</keyword>